<evidence type="ECO:0000256" key="4">
    <source>
        <dbReference type="ARBA" id="ARBA00022723"/>
    </source>
</evidence>
<evidence type="ECO:0000256" key="1">
    <source>
        <dbReference type="ARBA" id="ARBA00001966"/>
    </source>
</evidence>
<dbReference type="PROSITE" id="PS01305">
    <property type="entry name" value="MOAA_NIFB_PQQE"/>
    <property type="match status" value="1"/>
</dbReference>
<dbReference type="EMBL" id="LOMY01000187">
    <property type="protein sequence ID" value="OCQ51036.1"/>
    <property type="molecule type" value="Genomic_DNA"/>
</dbReference>
<keyword evidence="9" id="KW-1185">Reference proteome</keyword>
<keyword evidence="4" id="KW-0479">Metal-binding</keyword>
<dbReference type="SUPFAM" id="SSF102114">
    <property type="entry name" value="Radical SAM enzymes"/>
    <property type="match status" value="1"/>
</dbReference>
<dbReference type="Pfam" id="PF04055">
    <property type="entry name" value="Radical_SAM"/>
    <property type="match status" value="1"/>
</dbReference>
<dbReference type="InterPro" id="IPR007197">
    <property type="entry name" value="rSAM"/>
</dbReference>
<keyword evidence="6" id="KW-0411">Iron-sulfur</keyword>
<dbReference type="SFLD" id="SFLDG01386">
    <property type="entry name" value="main_SPASM_domain-containing"/>
    <property type="match status" value="2"/>
</dbReference>
<evidence type="ECO:0000256" key="2">
    <source>
        <dbReference type="ARBA" id="ARBA00022485"/>
    </source>
</evidence>
<dbReference type="InterPro" id="IPR013785">
    <property type="entry name" value="Aldolase_TIM"/>
</dbReference>
<evidence type="ECO:0000259" key="7">
    <source>
        <dbReference type="PROSITE" id="PS51918"/>
    </source>
</evidence>
<proteinExistence type="predicted"/>
<dbReference type="SFLD" id="SFLDG01072">
    <property type="entry name" value="dehydrogenase_like"/>
    <property type="match status" value="1"/>
</dbReference>
<dbReference type="EC" id="1.1.99.-" evidence="8"/>
<reference evidence="8 9" key="1">
    <citation type="submission" date="2015-12" db="EMBL/GenBank/DDBJ databases">
        <title>Genome comparisons provide insights into the role of secondary metabolites in the pathogenic phase of the Photorhabdus life cycle.</title>
        <authorList>
            <person name="Tobias N.J."/>
            <person name="Mishra B."/>
            <person name="Gupta D.K."/>
            <person name="Thines M."/>
            <person name="Stinear T.P."/>
            <person name="Bode H.B."/>
        </authorList>
    </citation>
    <scope>NUCLEOTIDE SEQUENCE [LARGE SCALE GENOMIC DNA]</scope>
    <source>
        <strain evidence="8 9">PB68.1</strain>
    </source>
</reference>
<evidence type="ECO:0000313" key="8">
    <source>
        <dbReference type="EMBL" id="OCQ51036.1"/>
    </source>
</evidence>
<dbReference type="NCBIfam" id="TIGR04496">
    <property type="entry name" value="rSAM_XyeB"/>
    <property type="match status" value="1"/>
</dbReference>
<dbReference type="GO" id="GO:0051539">
    <property type="term" value="F:4 iron, 4 sulfur cluster binding"/>
    <property type="evidence" value="ECO:0007669"/>
    <property type="project" value="UniProtKB-KW"/>
</dbReference>
<dbReference type="InterPro" id="IPR030989">
    <property type="entry name" value="rSAM_SPASM_XyeB"/>
</dbReference>
<dbReference type="CDD" id="cd01335">
    <property type="entry name" value="Radical_SAM"/>
    <property type="match status" value="1"/>
</dbReference>
<dbReference type="PATRIC" id="fig|286156.4.peg.4746"/>
<evidence type="ECO:0000256" key="6">
    <source>
        <dbReference type="ARBA" id="ARBA00023014"/>
    </source>
</evidence>
<evidence type="ECO:0000256" key="3">
    <source>
        <dbReference type="ARBA" id="ARBA00022691"/>
    </source>
</evidence>
<evidence type="ECO:0000313" key="9">
    <source>
        <dbReference type="Proteomes" id="UP000093476"/>
    </source>
</evidence>
<comment type="caution">
    <text evidence="8">The sequence shown here is derived from an EMBL/GenBank/DDBJ whole genome shotgun (WGS) entry which is preliminary data.</text>
</comment>
<dbReference type="RefSeq" id="WP_065824648.1">
    <property type="nucleotide sequence ID" value="NZ_CAWMQZ010000187.1"/>
</dbReference>
<dbReference type="SFLD" id="SFLDS00029">
    <property type="entry name" value="Radical_SAM"/>
    <property type="match status" value="2"/>
</dbReference>
<keyword evidence="8" id="KW-0560">Oxidoreductase</keyword>
<dbReference type="Gene3D" id="3.20.20.70">
    <property type="entry name" value="Aldolase class I"/>
    <property type="match status" value="1"/>
</dbReference>
<keyword evidence="5" id="KW-0408">Iron</keyword>
<keyword evidence="3" id="KW-0949">S-adenosyl-L-methionine</keyword>
<dbReference type="SFLD" id="SFLDG01384">
    <property type="entry name" value="thioether_bond_formation_requi"/>
    <property type="match status" value="1"/>
</dbReference>
<dbReference type="InterPro" id="IPR058240">
    <property type="entry name" value="rSAM_sf"/>
</dbReference>
<feature type="domain" description="Radical SAM core" evidence="7">
    <location>
        <begin position="9"/>
        <end position="238"/>
    </location>
</feature>
<dbReference type="GO" id="GO:0016491">
    <property type="term" value="F:oxidoreductase activity"/>
    <property type="evidence" value="ECO:0007669"/>
    <property type="project" value="UniProtKB-KW"/>
</dbReference>
<organism evidence="8 9">
    <name type="scientific">Photorhabdus australis subsp. thailandensis</name>
    <dbReference type="NCBI Taxonomy" id="2805096"/>
    <lineage>
        <taxon>Bacteria</taxon>
        <taxon>Pseudomonadati</taxon>
        <taxon>Pseudomonadota</taxon>
        <taxon>Gammaproteobacteria</taxon>
        <taxon>Enterobacterales</taxon>
        <taxon>Morganellaceae</taxon>
        <taxon>Photorhabdus</taxon>
    </lineage>
</organism>
<dbReference type="InterPro" id="IPR000385">
    <property type="entry name" value="MoaA_NifB_PqqE_Fe-S-bd_CS"/>
</dbReference>
<keyword evidence="2" id="KW-0004">4Fe-4S</keyword>
<gene>
    <name evidence="8" type="primary">chuR_2</name>
    <name evidence="8" type="ORF">Ppb6_04134</name>
</gene>
<dbReference type="PANTHER" id="PTHR43273:SF8">
    <property type="entry name" value="RADICAL SAM DOMAIN PROTEIN"/>
    <property type="match status" value="1"/>
</dbReference>
<dbReference type="STRING" id="286156.Ppb6_04134"/>
<dbReference type="GO" id="GO:0046872">
    <property type="term" value="F:metal ion binding"/>
    <property type="evidence" value="ECO:0007669"/>
    <property type="project" value="UniProtKB-KW"/>
</dbReference>
<name>A0A1C0TZL9_9GAMM</name>
<protein>
    <submittedName>
        <fullName evidence="8">Anaerobic sulfatase-maturating enzyme</fullName>
        <ecNumber evidence="8">1.1.99.-</ecNumber>
    </submittedName>
</protein>
<sequence>MVNSLVKKKIQHLEVILKISERCNINCDYCYVFNRGNSAANDSPARISHANIDYLVDFFQRGSQEYDIDTLQIDFHGGEPLMMKKPQFASMCERLASGNYHGANIRFALQTNGILIDDEWISLFEKYSVSVSVSIDGPKHINDRHRLDRKGRSTYEGTVRGLRKLQEAYQAGRLPSDPGILCVANAKASGAEIYRHFVDNLGVYGFDFLVPDDCYTDAQVDPVGVGRFLNEALDEWVNDNNPKIFVRLFSTHIASLLGAENAGFLGHNPSVAGIYAFTIGSDGFVRVDDTLRSTSDRIFDIIGHISEISLSEVLNSPQFQEYASIGESLPTECEDCIWAKVCAGGRIVNRFSNEERFKRKSVYCYSMRSLLSRVSAHLLNMGIEEDRIMKAIGR</sequence>
<dbReference type="SFLD" id="SFLDG01067">
    <property type="entry name" value="SPASM/twitch_domain_containing"/>
    <property type="match status" value="2"/>
</dbReference>
<dbReference type="AlphaFoldDB" id="A0A1C0TZL9"/>
<dbReference type="PROSITE" id="PS51918">
    <property type="entry name" value="RADICAL_SAM"/>
    <property type="match status" value="1"/>
</dbReference>
<dbReference type="Proteomes" id="UP000093476">
    <property type="component" value="Unassembled WGS sequence"/>
</dbReference>
<evidence type="ECO:0000256" key="5">
    <source>
        <dbReference type="ARBA" id="ARBA00023004"/>
    </source>
</evidence>
<accession>A0A1C0TZL9</accession>
<dbReference type="PANTHER" id="PTHR43273">
    <property type="entry name" value="ANAEROBIC SULFATASE-MATURATING ENZYME HOMOLOG ASLB-RELATED"/>
    <property type="match status" value="1"/>
</dbReference>
<comment type="cofactor">
    <cofactor evidence="1">
        <name>[4Fe-4S] cluster</name>
        <dbReference type="ChEBI" id="CHEBI:49883"/>
    </cofactor>
</comment>
<dbReference type="InterPro" id="IPR023867">
    <property type="entry name" value="Sulphatase_maturase_rSAM"/>
</dbReference>